<evidence type="ECO:0000256" key="2">
    <source>
        <dbReference type="SAM" id="MobiDB-lite"/>
    </source>
</evidence>
<accession>A0A8S3XQI1</accession>
<organism evidence="4 5">
    <name type="scientific">Parnassius apollo</name>
    <name type="common">Apollo butterfly</name>
    <name type="synonym">Papilio apollo</name>
    <dbReference type="NCBI Taxonomy" id="110799"/>
    <lineage>
        <taxon>Eukaryota</taxon>
        <taxon>Metazoa</taxon>
        <taxon>Ecdysozoa</taxon>
        <taxon>Arthropoda</taxon>
        <taxon>Hexapoda</taxon>
        <taxon>Insecta</taxon>
        <taxon>Pterygota</taxon>
        <taxon>Neoptera</taxon>
        <taxon>Endopterygota</taxon>
        <taxon>Lepidoptera</taxon>
        <taxon>Glossata</taxon>
        <taxon>Ditrysia</taxon>
        <taxon>Papilionoidea</taxon>
        <taxon>Papilionidae</taxon>
        <taxon>Parnassiinae</taxon>
        <taxon>Parnassini</taxon>
        <taxon>Parnassius</taxon>
        <taxon>Parnassius</taxon>
    </lineage>
</organism>
<keyword evidence="5" id="KW-1185">Reference proteome</keyword>
<dbReference type="Proteomes" id="UP000691718">
    <property type="component" value="Unassembled WGS sequence"/>
</dbReference>
<dbReference type="PROSITE" id="PS51031">
    <property type="entry name" value="BESS"/>
    <property type="match status" value="2"/>
</dbReference>
<comment type="caution">
    <text evidence="4">The sequence shown here is derived from an EMBL/GenBank/DDBJ whole genome shotgun (WGS) entry which is preliminary data.</text>
</comment>
<protein>
    <submittedName>
        <fullName evidence="4">(apollo) hypothetical protein</fullName>
    </submittedName>
</protein>
<evidence type="ECO:0000256" key="1">
    <source>
        <dbReference type="PROSITE-ProRule" id="PRU00371"/>
    </source>
</evidence>
<dbReference type="AlphaFoldDB" id="A0A8S3XQI1"/>
<evidence type="ECO:0000259" key="3">
    <source>
        <dbReference type="PROSITE" id="PS51031"/>
    </source>
</evidence>
<comment type="subcellular location">
    <subcellularLocation>
        <location evidence="1">Nucleus</location>
    </subcellularLocation>
</comment>
<dbReference type="InterPro" id="IPR004210">
    <property type="entry name" value="BESS_motif"/>
</dbReference>
<gene>
    <name evidence="4" type="ORF">PAPOLLO_LOCUS18605</name>
</gene>
<dbReference type="EMBL" id="CAJQZP010001176">
    <property type="protein sequence ID" value="CAG5026403.1"/>
    <property type="molecule type" value="Genomic_DNA"/>
</dbReference>
<proteinExistence type="predicted"/>
<dbReference type="GO" id="GO:0005634">
    <property type="term" value="C:nucleus"/>
    <property type="evidence" value="ECO:0007669"/>
    <property type="project" value="UniProtKB-SubCell"/>
</dbReference>
<feature type="domain" description="BESS" evidence="3">
    <location>
        <begin position="43"/>
        <end position="82"/>
    </location>
</feature>
<evidence type="ECO:0000313" key="5">
    <source>
        <dbReference type="Proteomes" id="UP000691718"/>
    </source>
</evidence>
<keyword evidence="1" id="KW-0539">Nucleus</keyword>
<dbReference type="GO" id="GO:0003677">
    <property type="term" value="F:DNA binding"/>
    <property type="evidence" value="ECO:0007669"/>
    <property type="project" value="InterPro"/>
</dbReference>
<name>A0A8S3XQI1_PARAO</name>
<reference evidence="4" key="1">
    <citation type="submission" date="2021-04" db="EMBL/GenBank/DDBJ databases">
        <authorList>
            <person name="Tunstrom K."/>
        </authorList>
    </citation>
    <scope>NUCLEOTIDE SEQUENCE</scope>
</reference>
<dbReference type="OrthoDB" id="6616165at2759"/>
<evidence type="ECO:0000313" key="4">
    <source>
        <dbReference type="EMBL" id="CAG5026403.1"/>
    </source>
</evidence>
<sequence length="400" mass="45824">MTAIVLGKRPVFKEKKTCDDENLVQVLKKSIAIREERERKQESDSDRLFMLSLLEDFKDIPKHRKLSTRMELIDVIKRAQMPFMEIYNSEFGVSRQGHVNYEPGTSTARLFRPETSPPDEVDEMTDIEEGHDDDMGVLPVSDVAGKVEFSCTIDNVAENHPTQTTSRPSNTVTWRNDLVKKWKAIKDNFAKYQKKLKDANRSGAGAAKIKEYHLNKQLQFLKKVSQNATDSSLCVAEGDIENEITALPRYKSQPRKRKADDKDDIEEDLLAILKTPENRHLHFFKGILPSLQSLNENQTLIFQSRVLQILTDILQPSIHQNTHHGYNQEYQHQGYNQGYSTMRYDNTVQSGYHTSTPGSSITEQRTTSSSNQQRPINSPFLLDETSATSYVSQDEEFDFS</sequence>
<feature type="domain" description="BESS" evidence="3">
    <location>
        <begin position="277"/>
        <end position="316"/>
    </location>
</feature>
<feature type="region of interest" description="Disordered" evidence="2">
    <location>
        <begin position="348"/>
        <end position="400"/>
    </location>
</feature>
<feature type="compositionally biased region" description="Polar residues" evidence="2">
    <location>
        <begin position="348"/>
        <end position="376"/>
    </location>
</feature>